<organism evidence="8 9">
    <name type="scientific">Secundilactobacillus odoratitofui DSM 19909 = JCM 15043</name>
    <dbReference type="NCBI Taxonomy" id="1423776"/>
    <lineage>
        <taxon>Bacteria</taxon>
        <taxon>Bacillati</taxon>
        <taxon>Bacillota</taxon>
        <taxon>Bacilli</taxon>
        <taxon>Lactobacillales</taxon>
        <taxon>Lactobacillaceae</taxon>
        <taxon>Secundilactobacillus</taxon>
    </lineage>
</organism>
<dbReference type="NCBIfam" id="TIGR00177">
    <property type="entry name" value="molyb_syn"/>
    <property type="match status" value="1"/>
</dbReference>
<keyword evidence="9" id="KW-1185">Reference proteome</keyword>
<comment type="caution">
    <text evidence="8">The sequence shown here is derived from an EMBL/GenBank/DDBJ whole genome shotgun (WGS) entry which is preliminary data.</text>
</comment>
<evidence type="ECO:0000256" key="4">
    <source>
        <dbReference type="ARBA" id="ARBA00015262"/>
    </source>
</evidence>
<evidence type="ECO:0000256" key="2">
    <source>
        <dbReference type="ARBA" id="ARBA00005046"/>
    </source>
</evidence>
<dbReference type="InterPro" id="IPR036425">
    <property type="entry name" value="MoaB/Mog-like_dom_sf"/>
</dbReference>
<dbReference type="PANTHER" id="PTHR43232">
    <property type="entry name" value="MOLYBDENUM COFACTOR BIOSYNTHESIS PROTEIN B"/>
    <property type="match status" value="1"/>
</dbReference>
<feature type="domain" description="MoaB/Mog" evidence="7">
    <location>
        <begin position="5"/>
        <end position="149"/>
    </location>
</feature>
<dbReference type="AlphaFoldDB" id="A0A0R1LXM6"/>
<dbReference type="PIRSF" id="PIRSF006443">
    <property type="entry name" value="MoaB"/>
    <property type="match status" value="1"/>
</dbReference>
<dbReference type="CDD" id="cd00886">
    <property type="entry name" value="MogA_MoaB"/>
    <property type="match status" value="1"/>
</dbReference>
<dbReference type="STRING" id="1423776.FD04_GL000731"/>
<proteinExistence type="inferred from homology"/>
<comment type="similarity">
    <text evidence="3 6">Belongs to the MoaB/Mog family.</text>
</comment>
<dbReference type="InterPro" id="IPR001453">
    <property type="entry name" value="MoaB/Mog_dom"/>
</dbReference>
<dbReference type="PROSITE" id="PS01078">
    <property type="entry name" value="MOCF_BIOSYNTHESIS_1"/>
    <property type="match status" value="1"/>
</dbReference>
<name>A0A0R1LXM6_9LACO</name>
<dbReference type="Gene3D" id="3.40.980.10">
    <property type="entry name" value="MoaB/Mog-like domain"/>
    <property type="match status" value="1"/>
</dbReference>
<evidence type="ECO:0000313" key="8">
    <source>
        <dbReference type="EMBL" id="KRK97761.1"/>
    </source>
</evidence>
<evidence type="ECO:0000256" key="5">
    <source>
        <dbReference type="ARBA" id="ARBA00023150"/>
    </source>
</evidence>
<reference evidence="8 9" key="1">
    <citation type="journal article" date="2015" name="Genome Announc.">
        <title>Expanding the biotechnology potential of lactobacilli through comparative genomics of 213 strains and associated genera.</title>
        <authorList>
            <person name="Sun Z."/>
            <person name="Harris H.M."/>
            <person name="McCann A."/>
            <person name="Guo C."/>
            <person name="Argimon S."/>
            <person name="Zhang W."/>
            <person name="Yang X."/>
            <person name="Jeffery I.B."/>
            <person name="Cooney J.C."/>
            <person name="Kagawa T.F."/>
            <person name="Liu W."/>
            <person name="Song Y."/>
            <person name="Salvetti E."/>
            <person name="Wrobel A."/>
            <person name="Rasinkangas P."/>
            <person name="Parkhill J."/>
            <person name="Rea M.C."/>
            <person name="O'Sullivan O."/>
            <person name="Ritari J."/>
            <person name="Douillard F.P."/>
            <person name="Paul Ross R."/>
            <person name="Yang R."/>
            <person name="Briner A.E."/>
            <person name="Felis G.E."/>
            <person name="de Vos W.M."/>
            <person name="Barrangou R."/>
            <person name="Klaenhammer T.R."/>
            <person name="Caufield P.W."/>
            <person name="Cui Y."/>
            <person name="Zhang H."/>
            <person name="O'Toole P.W."/>
        </authorList>
    </citation>
    <scope>NUCLEOTIDE SEQUENCE [LARGE SCALE GENOMIC DNA]</scope>
    <source>
        <strain evidence="8 9">DSM 19909</strain>
    </source>
</reference>
<evidence type="ECO:0000256" key="3">
    <source>
        <dbReference type="ARBA" id="ARBA00006112"/>
    </source>
</evidence>
<dbReference type="EMBL" id="AZEE01000028">
    <property type="protein sequence ID" value="KRK97761.1"/>
    <property type="molecule type" value="Genomic_DNA"/>
</dbReference>
<dbReference type="UniPathway" id="UPA00344"/>
<gene>
    <name evidence="8" type="ORF">FD04_GL000731</name>
</gene>
<dbReference type="SMART" id="SM00852">
    <property type="entry name" value="MoCF_biosynth"/>
    <property type="match status" value="1"/>
</dbReference>
<protein>
    <recommendedName>
        <fullName evidence="4 6">Molybdenum cofactor biosynthesis protein B</fullName>
    </recommendedName>
</protein>
<dbReference type="OrthoDB" id="9784492at2"/>
<evidence type="ECO:0000256" key="6">
    <source>
        <dbReference type="PIRNR" id="PIRNR006443"/>
    </source>
</evidence>
<comment type="function">
    <text evidence="1 6">May be involved in the biosynthesis of molybdopterin.</text>
</comment>
<evidence type="ECO:0000256" key="1">
    <source>
        <dbReference type="ARBA" id="ARBA00003487"/>
    </source>
</evidence>
<dbReference type="PATRIC" id="fig|1423776.4.peg.736"/>
<dbReference type="GO" id="GO:0005829">
    <property type="term" value="C:cytosol"/>
    <property type="evidence" value="ECO:0007669"/>
    <property type="project" value="TreeGrafter"/>
</dbReference>
<dbReference type="GO" id="GO:0006777">
    <property type="term" value="P:Mo-molybdopterin cofactor biosynthetic process"/>
    <property type="evidence" value="ECO:0007669"/>
    <property type="project" value="UniProtKB-UniRule"/>
</dbReference>
<dbReference type="RefSeq" id="WP_054699713.1">
    <property type="nucleotide sequence ID" value="NZ_AZEE01000028.1"/>
</dbReference>
<dbReference type="PANTHER" id="PTHR43232:SF2">
    <property type="entry name" value="MOLYBDENUM COFACTOR BIOSYNTHESIS PROTEIN B"/>
    <property type="match status" value="1"/>
</dbReference>
<evidence type="ECO:0000259" key="7">
    <source>
        <dbReference type="SMART" id="SM00852"/>
    </source>
</evidence>
<dbReference type="Pfam" id="PF00994">
    <property type="entry name" value="MoCF_biosynth"/>
    <property type="match status" value="1"/>
</dbReference>
<dbReference type="InterPro" id="IPR008284">
    <property type="entry name" value="MoCF_biosynth_CS"/>
</dbReference>
<dbReference type="Proteomes" id="UP000051160">
    <property type="component" value="Unassembled WGS sequence"/>
</dbReference>
<evidence type="ECO:0000313" key="9">
    <source>
        <dbReference type="Proteomes" id="UP000051160"/>
    </source>
</evidence>
<accession>A0A0R1LXM6</accession>
<dbReference type="SUPFAM" id="SSF53218">
    <property type="entry name" value="Molybdenum cofactor biosynthesis proteins"/>
    <property type="match status" value="1"/>
</dbReference>
<comment type="pathway">
    <text evidence="2 6">Cofactor biosynthesis; molybdopterin biosynthesis.</text>
</comment>
<keyword evidence="5 6" id="KW-0501">Molybdenum cofactor biosynthesis</keyword>
<sequence length="155" mass="17027">MTTAMILTVSDTRDLNADKSGLYLETALKSQGVNVLDRQVVIDDAVDIQTQFLLFEQQSPDMILTNGGTGIAIRDVTIPALTPLIPTQIDGFGEAFRELSFKEVGTRALASRAIAGFNTRQQLCYCLPGSTNACQTAMTALILPEYEHLLFERRK</sequence>
<dbReference type="InterPro" id="IPR012245">
    <property type="entry name" value="MoaB"/>
</dbReference>